<name>A0ABS5HXW3_9GAMM</name>
<dbReference type="HAMAP" id="MF_00404">
    <property type="entry name" value="OadG"/>
    <property type="match status" value="1"/>
</dbReference>
<comment type="function">
    <text evidence="2 16">Catalyzes the decarboxylation of oxaloacetate coupled to Na(+) translocation.</text>
</comment>
<evidence type="ECO:0000256" key="14">
    <source>
        <dbReference type="ARBA" id="ARBA00023201"/>
    </source>
</evidence>
<keyword evidence="11 16" id="KW-0915">Sodium</keyword>
<evidence type="ECO:0000256" key="7">
    <source>
        <dbReference type="ARBA" id="ARBA00022475"/>
    </source>
</evidence>
<proteinExistence type="inferred from homology"/>
<comment type="caution">
    <text evidence="17">The sequence shown here is derived from an EMBL/GenBank/DDBJ whole genome shotgun (WGS) entry which is preliminary data.</text>
</comment>
<evidence type="ECO:0000256" key="9">
    <source>
        <dbReference type="ARBA" id="ARBA00022967"/>
    </source>
</evidence>
<keyword evidence="8 16" id="KW-0812">Transmembrane</keyword>
<dbReference type="NCBIfam" id="NF040909">
    <property type="entry name" value="OadG_rel_small"/>
    <property type="match status" value="1"/>
</dbReference>
<dbReference type="InterPro" id="IPR005899">
    <property type="entry name" value="Na_pump_deCOase"/>
</dbReference>
<keyword evidence="12 16" id="KW-0406">Ion transport</keyword>
<gene>
    <name evidence="16" type="primary">oadG</name>
    <name evidence="17" type="ORF">G3R48_00850</name>
</gene>
<dbReference type="InterPro" id="IPR023424">
    <property type="entry name" value="OadG"/>
</dbReference>
<keyword evidence="7 16" id="KW-1003">Cell membrane</keyword>
<keyword evidence="13 16" id="KW-0472">Membrane</keyword>
<evidence type="ECO:0000256" key="6">
    <source>
        <dbReference type="ARBA" id="ARBA00022448"/>
    </source>
</evidence>
<organism evidence="17 18">
    <name type="scientific">Shewanella intestini</name>
    <dbReference type="NCBI Taxonomy" id="2017544"/>
    <lineage>
        <taxon>Bacteria</taxon>
        <taxon>Pseudomonadati</taxon>
        <taxon>Pseudomonadota</taxon>
        <taxon>Gammaproteobacteria</taxon>
        <taxon>Alteromonadales</taxon>
        <taxon>Shewanellaceae</taxon>
        <taxon>Shewanella</taxon>
    </lineage>
</organism>
<keyword evidence="14 16" id="KW-0739">Sodium transport</keyword>
<evidence type="ECO:0000256" key="13">
    <source>
        <dbReference type="ARBA" id="ARBA00023136"/>
    </source>
</evidence>
<comment type="cofactor">
    <cofactor evidence="1 16">
        <name>Na(+)</name>
        <dbReference type="ChEBI" id="CHEBI:29101"/>
    </cofactor>
</comment>
<comment type="similarity">
    <text evidence="4 16">Belongs to the OadG family.</text>
</comment>
<evidence type="ECO:0000256" key="11">
    <source>
        <dbReference type="ARBA" id="ARBA00023053"/>
    </source>
</evidence>
<sequence>MVSLTEQLSNALSIMIMGMGLVFVFLSLLIIGINLVAKLFPVVPVAIPQPLQPTTTTEIDPVLVAAITSAVHQYRKQVR</sequence>
<evidence type="ECO:0000256" key="5">
    <source>
        <dbReference type="ARBA" id="ARBA00011869"/>
    </source>
</evidence>
<evidence type="ECO:0000256" key="15">
    <source>
        <dbReference type="ARBA" id="ARBA00048176"/>
    </source>
</evidence>
<comment type="catalytic activity">
    <reaction evidence="15 16">
        <text>oxaloacetate + 2 Na(+)(in) + H(+) = pyruvate + 2 Na(+)(out) + CO2</text>
        <dbReference type="Rhea" id="RHEA:57724"/>
        <dbReference type="ChEBI" id="CHEBI:15361"/>
        <dbReference type="ChEBI" id="CHEBI:15378"/>
        <dbReference type="ChEBI" id="CHEBI:16452"/>
        <dbReference type="ChEBI" id="CHEBI:16526"/>
        <dbReference type="ChEBI" id="CHEBI:29101"/>
        <dbReference type="EC" id="7.2.4.2"/>
    </reaction>
</comment>
<evidence type="ECO:0000256" key="3">
    <source>
        <dbReference type="ARBA" id="ARBA00004162"/>
    </source>
</evidence>
<evidence type="ECO:0000313" key="17">
    <source>
        <dbReference type="EMBL" id="MBR9726537.1"/>
    </source>
</evidence>
<accession>A0ABS5HXW3</accession>
<evidence type="ECO:0000256" key="16">
    <source>
        <dbReference type="HAMAP-Rule" id="MF_00404"/>
    </source>
</evidence>
<evidence type="ECO:0000256" key="1">
    <source>
        <dbReference type="ARBA" id="ARBA00001959"/>
    </source>
</evidence>
<evidence type="ECO:0000256" key="10">
    <source>
        <dbReference type="ARBA" id="ARBA00022989"/>
    </source>
</evidence>
<feature type="transmembrane region" description="Helical" evidence="16">
    <location>
        <begin position="12"/>
        <end position="37"/>
    </location>
</feature>
<dbReference type="EMBL" id="JAAIKR010000001">
    <property type="protein sequence ID" value="MBR9726537.1"/>
    <property type="molecule type" value="Genomic_DNA"/>
</dbReference>
<comment type="subcellular location">
    <subcellularLocation>
        <location evidence="3 16">Cell membrane</location>
        <topology evidence="3 16">Single-pass membrane protein</topology>
    </subcellularLocation>
</comment>
<evidence type="ECO:0000256" key="12">
    <source>
        <dbReference type="ARBA" id="ARBA00023065"/>
    </source>
</evidence>
<dbReference type="EC" id="7.2.4.2" evidence="16"/>
<keyword evidence="9 16" id="KW-1278">Translocase</keyword>
<keyword evidence="6 16" id="KW-0813">Transport</keyword>
<dbReference type="RefSeq" id="WP_153661168.1">
    <property type="nucleotide sequence ID" value="NZ_JAAIKR010000001.1"/>
</dbReference>
<evidence type="ECO:0000256" key="8">
    <source>
        <dbReference type="ARBA" id="ARBA00022692"/>
    </source>
</evidence>
<comment type="subunit">
    <text evidence="5 16">Heterotrimer of an alpha, a beta and a gamma subunit.</text>
</comment>
<evidence type="ECO:0000256" key="4">
    <source>
        <dbReference type="ARBA" id="ARBA00005844"/>
    </source>
</evidence>
<dbReference type="Proteomes" id="UP000811844">
    <property type="component" value="Unassembled WGS sequence"/>
</dbReference>
<protein>
    <recommendedName>
        <fullName evidence="16">Probable oxaloacetate decarboxylase gamma chain</fullName>
        <ecNumber evidence="16">7.2.4.2</ecNumber>
    </recommendedName>
</protein>
<reference evidence="17 18" key="1">
    <citation type="submission" date="2020-02" db="EMBL/GenBank/DDBJ databases">
        <title>Shewanella WXL01 sp. nov., a marine bacterium isolated from green algae in Luhuitou Fringing Reef (Northern South China Sea).</title>
        <authorList>
            <person name="Wang X."/>
        </authorList>
    </citation>
    <scope>NUCLEOTIDE SEQUENCE [LARGE SCALE GENOMIC DNA]</scope>
    <source>
        <strain evidence="17 18">MCCC 1A01895</strain>
    </source>
</reference>
<evidence type="ECO:0000256" key="2">
    <source>
        <dbReference type="ARBA" id="ARBA00003002"/>
    </source>
</evidence>
<evidence type="ECO:0000313" key="18">
    <source>
        <dbReference type="Proteomes" id="UP000811844"/>
    </source>
</evidence>
<keyword evidence="18" id="KW-1185">Reference proteome</keyword>
<dbReference type="Pfam" id="PF04277">
    <property type="entry name" value="OAD_gamma"/>
    <property type="match status" value="1"/>
</dbReference>
<keyword evidence="10 16" id="KW-1133">Transmembrane helix</keyword>